<reference evidence="2 3" key="1">
    <citation type="journal article" date="2015" name="Nature">
        <title>rRNA introns, odd ribosomes, and small enigmatic genomes across a large radiation of phyla.</title>
        <authorList>
            <person name="Brown C.T."/>
            <person name="Hug L.A."/>
            <person name="Thomas B.C."/>
            <person name="Sharon I."/>
            <person name="Castelle C.J."/>
            <person name="Singh A."/>
            <person name="Wilkins M.J."/>
            <person name="Williams K.H."/>
            <person name="Banfield J.F."/>
        </authorList>
    </citation>
    <scope>NUCLEOTIDE SEQUENCE [LARGE SCALE GENOMIC DNA]</scope>
</reference>
<comment type="caution">
    <text evidence="2">The sequence shown here is derived from an EMBL/GenBank/DDBJ whole genome shotgun (WGS) entry which is preliminary data.</text>
</comment>
<dbReference type="Proteomes" id="UP000034711">
    <property type="component" value="Unassembled WGS sequence"/>
</dbReference>
<dbReference type="EMBL" id="LCRI01000002">
    <property type="protein sequence ID" value="KKW33269.1"/>
    <property type="molecule type" value="Genomic_DNA"/>
</dbReference>
<accession>A0A0G2AKY2</accession>
<protein>
    <submittedName>
        <fullName evidence="2">Uncharacterized protein</fullName>
    </submittedName>
</protein>
<name>A0A0G2AKY2_9BACT</name>
<proteinExistence type="predicted"/>
<dbReference type="AlphaFoldDB" id="A0A0G2AKY2"/>
<sequence>MIVEQPKFTCELCGGVHPTSEHKKPKEGESQQELPESDYVEDNPEAIAKGKELFRRAQELEKAEKFKEALAALTEDKFAVAAYLAARAQENSKGLIWVPIKIDTIIKKYKSDPKIVPRKSRKYGGQILSIYQGGGRWVGLQTPFAPWVQKMYTKDRPIHPGKEMASFTGTERLHEYLDDLKAKLRQLKEDQRLR</sequence>
<gene>
    <name evidence="2" type="ORF">UY77_C0002G0017</name>
</gene>
<feature type="region of interest" description="Disordered" evidence="1">
    <location>
        <begin position="14"/>
        <end position="38"/>
    </location>
</feature>
<evidence type="ECO:0000313" key="2">
    <source>
        <dbReference type="EMBL" id="KKW33269.1"/>
    </source>
</evidence>
<evidence type="ECO:0000313" key="3">
    <source>
        <dbReference type="Proteomes" id="UP000034711"/>
    </source>
</evidence>
<organism evidence="2 3">
    <name type="scientific">Candidatus Uhrbacteria bacterium GW2011_GWA2_53_10</name>
    <dbReference type="NCBI Taxonomy" id="1618980"/>
    <lineage>
        <taxon>Bacteria</taxon>
        <taxon>Candidatus Uhriibacteriota</taxon>
    </lineage>
</organism>
<feature type="compositionally biased region" description="Basic and acidic residues" evidence="1">
    <location>
        <begin position="19"/>
        <end position="29"/>
    </location>
</feature>
<evidence type="ECO:0000256" key="1">
    <source>
        <dbReference type="SAM" id="MobiDB-lite"/>
    </source>
</evidence>